<accession>U3GV75</accession>
<dbReference type="EMBL" id="KF017583">
    <property type="protein sequence ID" value="AGT99218.1"/>
    <property type="molecule type" value="Genomic_DNA"/>
</dbReference>
<dbReference type="RefSeq" id="YP_008492963.1">
    <property type="nucleotide sequence ID" value="NC_022233.1"/>
</dbReference>
<reference evidence="1 2" key="1">
    <citation type="submission" date="2013-05" db="EMBL/GenBank/DDBJ databases">
        <title>Genome organization and molecular characterization of porcine cytomegalovirus.</title>
        <authorList>
            <person name="Gu W."/>
            <person name="Zhou L."/>
            <person name="Ge X."/>
            <person name="Guo X."/>
            <person name="Yang H."/>
        </authorList>
    </citation>
    <scope>NUCLEOTIDE SEQUENCE [LARGE SCALE GENOMIC DNA]</scope>
    <source>
        <strain evidence="1 2">BJ09</strain>
    </source>
</reference>
<gene>
    <name evidence="1" type="primary">U24</name>
</gene>
<dbReference type="GeneID" id="16747413"/>
<proteinExistence type="predicted"/>
<organism evidence="1 2">
    <name type="scientific">Suid betaherpesvirus 2</name>
    <dbReference type="NCBI Taxonomy" id="1608255"/>
    <lineage>
        <taxon>Viruses</taxon>
        <taxon>Duplodnaviria</taxon>
        <taxon>Heunggongvirae</taxon>
        <taxon>Peploviricota</taxon>
        <taxon>Herviviricetes</taxon>
        <taxon>Herpesvirales</taxon>
        <taxon>Orthoherpesviridae</taxon>
        <taxon>Betaherpesvirinae</taxon>
        <taxon>Roseolovirus</taxon>
        <taxon>Roseolovirus suidbeta2</taxon>
    </lineage>
</organism>
<name>U3GV75_9BETA</name>
<dbReference type="Proteomes" id="UP000243849">
    <property type="component" value="Segment"/>
</dbReference>
<protein>
    <submittedName>
        <fullName evidence="1">Uncharacterized protein</fullName>
    </submittedName>
</protein>
<sequence length="344" mass="39288">MLGGRLFSMLFLGVTGFLEPAACLMLNFDGVVEELCVHRQRQVGVLCEHETLPKRLNPLCPESERIYNSRYISMEYIMHSTKNFIGGVGVKVVDDNIVGVRLVDPLYPYIYIPEYGERGLTMCPLRHVSKVEENLEIVFLAVVRSLLYSTKTNSSMIKMVLMCDRRYGTGEVVLDIVTTEKCHTVVVRGEGVDSTFKIHEKMRGAVLSAYMHYIDFCIAHIPLRSKPPRQLREFFRTEKKYEERSGMLTTCCIASEWRPRHHIFWVDAAGSLISPEYSLLPIPTAKGMLEYGSCVVETANRTGNLTCKSLDVNFWPEHIAHFEFVWLCLQIVLACLLVFELTEE</sequence>
<keyword evidence="2" id="KW-1185">Reference proteome</keyword>
<evidence type="ECO:0000313" key="2">
    <source>
        <dbReference type="Proteomes" id="UP000243849"/>
    </source>
</evidence>
<dbReference type="KEGG" id="vg:16747413"/>
<evidence type="ECO:0000313" key="1">
    <source>
        <dbReference type="EMBL" id="AGT99218.1"/>
    </source>
</evidence>